<proteinExistence type="predicted"/>
<evidence type="ECO:0000256" key="1">
    <source>
        <dbReference type="SAM" id="Phobius"/>
    </source>
</evidence>
<feature type="transmembrane region" description="Helical" evidence="1">
    <location>
        <begin position="80"/>
        <end position="106"/>
    </location>
</feature>
<dbReference type="AlphaFoldDB" id="A0A914QEF9"/>
<keyword evidence="1" id="KW-1133">Transmembrane helix</keyword>
<dbReference type="WBParaSite" id="PDA_v2.g30173.t1">
    <property type="protein sequence ID" value="PDA_v2.g30173.t1"/>
    <property type="gene ID" value="PDA_v2.g30173"/>
</dbReference>
<sequence length="108" mass="11971">MNQINSKQSLAQYSGGSPGITYMAHLSKLAPFGGAISRLTVGRLHPQALAVQAVRLSHAHIFRRRNGQLIVNRIKDMAHFYMIALGTLPFIVACAYTHIVYGMFFLNI</sequence>
<dbReference type="Proteomes" id="UP000887578">
    <property type="component" value="Unplaced"/>
</dbReference>
<organism evidence="2 3">
    <name type="scientific">Panagrolaimus davidi</name>
    <dbReference type="NCBI Taxonomy" id="227884"/>
    <lineage>
        <taxon>Eukaryota</taxon>
        <taxon>Metazoa</taxon>
        <taxon>Ecdysozoa</taxon>
        <taxon>Nematoda</taxon>
        <taxon>Chromadorea</taxon>
        <taxon>Rhabditida</taxon>
        <taxon>Tylenchina</taxon>
        <taxon>Panagrolaimomorpha</taxon>
        <taxon>Panagrolaimoidea</taxon>
        <taxon>Panagrolaimidae</taxon>
        <taxon>Panagrolaimus</taxon>
    </lineage>
</organism>
<evidence type="ECO:0000313" key="2">
    <source>
        <dbReference type="Proteomes" id="UP000887578"/>
    </source>
</evidence>
<keyword evidence="1" id="KW-0812">Transmembrane</keyword>
<protein>
    <submittedName>
        <fullName evidence="3">Succinate dehydrogenase subunit 3</fullName>
    </submittedName>
</protein>
<evidence type="ECO:0000313" key="3">
    <source>
        <dbReference type="WBParaSite" id="PDA_v2.g30173.t1"/>
    </source>
</evidence>
<name>A0A914QEF9_9BILA</name>
<keyword evidence="2" id="KW-1185">Reference proteome</keyword>
<accession>A0A914QEF9</accession>
<reference evidence="3" key="1">
    <citation type="submission" date="2022-11" db="UniProtKB">
        <authorList>
            <consortium name="WormBaseParasite"/>
        </authorList>
    </citation>
    <scope>IDENTIFICATION</scope>
</reference>
<keyword evidence="1" id="KW-0472">Membrane</keyword>